<keyword evidence="3" id="KW-0520">NAD</keyword>
<feature type="domain" description="D-isomer specific 2-hydroxyacid dehydrogenase NAD-binding" evidence="6">
    <location>
        <begin position="107"/>
        <end position="286"/>
    </location>
</feature>
<evidence type="ECO:0000313" key="7">
    <source>
        <dbReference type="EMBL" id="RAI99768.1"/>
    </source>
</evidence>
<dbReference type="Proteomes" id="UP000249547">
    <property type="component" value="Unassembled WGS sequence"/>
</dbReference>
<dbReference type="CDD" id="cd12162">
    <property type="entry name" value="2-Hacid_dh_4"/>
    <property type="match status" value="1"/>
</dbReference>
<evidence type="ECO:0000256" key="3">
    <source>
        <dbReference type="ARBA" id="ARBA00023027"/>
    </source>
</evidence>
<evidence type="ECO:0000259" key="6">
    <source>
        <dbReference type="Pfam" id="PF02826"/>
    </source>
</evidence>
<dbReference type="Pfam" id="PF02826">
    <property type="entry name" value="2-Hacid_dh_C"/>
    <property type="match status" value="1"/>
</dbReference>
<dbReference type="Gene3D" id="3.40.50.720">
    <property type="entry name" value="NAD(P)-binding Rossmann-like Domain"/>
    <property type="match status" value="2"/>
</dbReference>
<dbReference type="GO" id="GO:0016616">
    <property type="term" value="F:oxidoreductase activity, acting on the CH-OH group of donors, NAD or NADP as acceptor"/>
    <property type="evidence" value="ECO:0007669"/>
    <property type="project" value="InterPro"/>
</dbReference>
<comment type="similarity">
    <text evidence="1 4">Belongs to the D-isomer specific 2-hydroxyacid dehydrogenase family.</text>
</comment>
<dbReference type="FunFam" id="3.40.50.720:FF:000203">
    <property type="entry name" value="D-3-phosphoglycerate dehydrogenase (SerA)"/>
    <property type="match status" value="1"/>
</dbReference>
<evidence type="ECO:0000313" key="8">
    <source>
        <dbReference type="Proteomes" id="UP000249547"/>
    </source>
</evidence>
<comment type="caution">
    <text evidence="7">The sequence shown here is derived from an EMBL/GenBank/DDBJ whole genome shotgun (WGS) entry which is preliminary data.</text>
</comment>
<dbReference type="GO" id="GO:0051287">
    <property type="term" value="F:NAD binding"/>
    <property type="evidence" value="ECO:0007669"/>
    <property type="project" value="InterPro"/>
</dbReference>
<dbReference type="InterPro" id="IPR050418">
    <property type="entry name" value="D-iso_2-hydroxyacid_DH_PdxB"/>
</dbReference>
<evidence type="ECO:0000256" key="1">
    <source>
        <dbReference type="ARBA" id="ARBA00005854"/>
    </source>
</evidence>
<evidence type="ECO:0000259" key="5">
    <source>
        <dbReference type="Pfam" id="PF00389"/>
    </source>
</evidence>
<sequence>MRIVVLDAYTLNPGDLNWDALQALGNVKLYDRTPPNEIVSRAKDADIVLTNKVVLNADTIAQLDQLRYIGVMATGFNVVDLQAAAERKIPVTNVPAYSTASVAQITMALILELCHHVGDHSASVHNGDWAASADFAYWKSPLIELYGKVMGIVGFGNIGQAVAKLAMAFGMKVIAHHKHPERDRMENVNFVDVATLFQEADIISLHCPLNDANKGFVNEARLKTMKPTAFLVNTSRGPLLNEADVAKALNDGIIAGAALDVLSQEPPSSLNPLLGAKNCIITPHIAWATKEARTRLMNTLVANIQAFQAGDMQNVVNKF</sequence>
<evidence type="ECO:0000256" key="2">
    <source>
        <dbReference type="ARBA" id="ARBA00023002"/>
    </source>
</evidence>
<dbReference type="InterPro" id="IPR036291">
    <property type="entry name" value="NAD(P)-bd_dom_sf"/>
</dbReference>
<accession>A0A327Q5P5</accession>
<protein>
    <submittedName>
        <fullName evidence="7">Glycerate dehydrogenase</fullName>
    </submittedName>
</protein>
<dbReference type="SUPFAM" id="SSF52283">
    <property type="entry name" value="Formate/glycerate dehydrogenase catalytic domain-like"/>
    <property type="match status" value="1"/>
</dbReference>
<dbReference type="PANTHER" id="PTHR43761">
    <property type="entry name" value="D-ISOMER SPECIFIC 2-HYDROXYACID DEHYDROGENASE FAMILY PROTEIN (AFU_ORTHOLOGUE AFUA_1G13630)"/>
    <property type="match status" value="1"/>
</dbReference>
<dbReference type="EMBL" id="QLLL01000009">
    <property type="protein sequence ID" value="RAI99768.1"/>
    <property type="molecule type" value="Genomic_DNA"/>
</dbReference>
<dbReference type="OrthoDB" id="1522997at2"/>
<dbReference type="AlphaFoldDB" id="A0A327Q5P5"/>
<dbReference type="SUPFAM" id="SSF51735">
    <property type="entry name" value="NAD(P)-binding Rossmann-fold domains"/>
    <property type="match status" value="1"/>
</dbReference>
<dbReference type="PROSITE" id="PS00671">
    <property type="entry name" value="D_2_HYDROXYACID_DH_3"/>
    <property type="match status" value="1"/>
</dbReference>
<dbReference type="RefSeq" id="WP_111599728.1">
    <property type="nucleotide sequence ID" value="NZ_QLLL01000009.1"/>
</dbReference>
<gene>
    <name evidence="7" type="ORF">LX64_04321</name>
</gene>
<organism evidence="7 8">
    <name type="scientific">Chitinophaga skermanii</name>
    <dbReference type="NCBI Taxonomy" id="331697"/>
    <lineage>
        <taxon>Bacteria</taxon>
        <taxon>Pseudomonadati</taxon>
        <taxon>Bacteroidota</taxon>
        <taxon>Chitinophagia</taxon>
        <taxon>Chitinophagales</taxon>
        <taxon>Chitinophagaceae</taxon>
        <taxon>Chitinophaga</taxon>
    </lineage>
</organism>
<dbReference type="Pfam" id="PF00389">
    <property type="entry name" value="2-Hacid_dh"/>
    <property type="match status" value="1"/>
</dbReference>
<keyword evidence="8" id="KW-1185">Reference proteome</keyword>
<dbReference type="PROSITE" id="PS00670">
    <property type="entry name" value="D_2_HYDROXYACID_DH_2"/>
    <property type="match status" value="1"/>
</dbReference>
<dbReference type="InterPro" id="IPR029753">
    <property type="entry name" value="D-isomer_DH_CS"/>
</dbReference>
<keyword evidence="2 4" id="KW-0560">Oxidoreductase</keyword>
<proteinExistence type="inferred from homology"/>
<feature type="domain" description="D-isomer specific 2-hydroxyacid dehydrogenase catalytic" evidence="5">
    <location>
        <begin position="18"/>
        <end position="317"/>
    </location>
</feature>
<dbReference type="InterPro" id="IPR006139">
    <property type="entry name" value="D-isomer_2_OHA_DH_cat_dom"/>
</dbReference>
<dbReference type="PANTHER" id="PTHR43761:SF1">
    <property type="entry name" value="D-ISOMER SPECIFIC 2-HYDROXYACID DEHYDROGENASE CATALYTIC DOMAIN-CONTAINING PROTEIN-RELATED"/>
    <property type="match status" value="1"/>
</dbReference>
<reference evidence="7 8" key="1">
    <citation type="submission" date="2018-06" db="EMBL/GenBank/DDBJ databases">
        <title>Genomic Encyclopedia of Archaeal and Bacterial Type Strains, Phase II (KMG-II): from individual species to whole genera.</title>
        <authorList>
            <person name="Goeker M."/>
        </authorList>
    </citation>
    <scope>NUCLEOTIDE SEQUENCE [LARGE SCALE GENOMIC DNA]</scope>
    <source>
        <strain evidence="7 8">DSM 23857</strain>
    </source>
</reference>
<name>A0A327Q5P5_9BACT</name>
<evidence type="ECO:0000256" key="4">
    <source>
        <dbReference type="RuleBase" id="RU003719"/>
    </source>
</evidence>
<dbReference type="InterPro" id="IPR006140">
    <property type="entry name" value="D-isomer_DH_NAD-bd"/>
</dbReference>